<dbReference type="Proteomes" id="UP001167796">
    <property type="component" value="Unassembled WGS sequence"/>
</dbReference>
<reference evidence="1" key="1">
    <citation type="submission" date="2023-07" db="EMBL/GenBank/DDBJ databases">
        <authorList>
            <person name="Kim M.K."/>
        </authorList>
    </citation>
    <scope>NUCLEOTIDE SEQUENCE</scope>
    <source>
        <strain evidence="1">M29</strain>
    </source>
</reference>
<dbReference type="EMBL" id="JAUQSX010000003">
    <property type="protein sequence ID" value="MDO7846156.1"/>
    <property type="molecule type" value="Genomic_DNA"/>
</dbReference>
<name>A0ABT9AAY9_9BACT</name>
<protein>
    <submittedName>
        <fullName evidence="1">Uncharacterized protein</fullName>
    </submittedName>
</protein>
<gene>
    <name evidence="1" type="ORF">Q5H92_07310</name>
</gene>
<accession>A0ABT9AAY9</accession>
<dbReference type="RefSeq" id="WP_305010845.1">
    <property type="nucleotide sequence ID" value="NZ_JAUQSX010000003.1"/>
</dbReference>
<sequence length="75" mass="7512">MVLRRSGESGPARVAATARAGLLPGVALVPRAAPIGGLRTAGGRPGAAPPGHYRRGQAGCRMLRLVAGRIGKSST</sequence>
<evidence type="ECO:0000313" key="2">
    <source>
        <dbReference type="Proteomes" id="UP001167796"/>
    </source>
</evidence>
<keyword evidence="2" id="KW-1185">Reference proteome</keyword>
<comment type="caution">
    <text evidence="1">The sequence shown here is derived from an EMBL/GenBank/DDBJ whole genome shotgun (WGS) entry which is preliminary data.</text>
</comment>
<proteinExistence type="predicted"/>
<organism evidence="1 2">
    <name type="scientific">Hymenobacter mellowenesis</name>
    <dbReference type="NCBI Taxonomy" id="3063995"/>
    <lineage>
        <taxon>Bacteria</taxon>
        <taxon>Pseudomonadati</taxon>
        <taxon>Bacteroidota</taxon>
        <taxon>Cytophagia</taxon>
        <taxon>Cytophagales</taxon>
        <taxon>Hymenobacteraceae</taxon>
        <taxon>Hymenobacter</taxon>
    </lineage>
</organism>
<evidence type="ECO:0000313" key="1">
    <source>
        <dbReference type="EMBL" id="MDO7846156.1"/>
    </source>
</evidence>